<accession>A0A4Z2GYV8</accession>
<feature type="region of interest" description="Disordered" evidence="1">
    <location>
        <begin position="55"/>
        <end position="85"/>
    </location>
</feature>
<sequence length="104" mass="11591">MPPLSFVPHELRNNSWRRSRAAWEQSAVENMNAVESAKMCLSAFATGPARVVAAHEPASHSKFPASLNDELQSNREHRKPTNTKGTEAKFTLRFTLCVVFPTPV</sequence>
<evidence type="ECO:0000256" key="1">
    <source>
        <dbReference type="SAM" id="MobiDB-lite"/>
    </source>
</evidence>
<organism evidence="2 3">
    <name type="scientific">Liparis tanakae</name>
    <name type="common">Tanaka's snailfish</name>
    <dbReference type="NCBI Taxonomy" id="230148"/>
    <lineage>
        <taxon>Eukaryota</taxon>
        <taxon>Metazoa</taxon>
        <taxon>Chordata</taxon>
        <taxon>Craniata</taxon>
        <taxon>Vertebrata</taxon>
        <taxon>Euteleostomi</taxon>
        <taxon>Actinopterygii</taxon>
        <taxon>Neopterygii</taxon>
        <taxon>Teleostei</taxon>
        <taxon>Neoteleostei</taxon>
        <taxon>Acanthomorphata</taxon>
        <taxon>Eupercaria</taxon>
        <taxon>Perciformes</taxon>
        <taxon>Cottioidei</taxon>
        <taxon>Cottales</taxon>
        <taxon>Liparidae</taxon>
        <taxon>Liparis</taxon>
    </lineage>
</organism>
<comment type="caution">
    <text evidence="2">The sequence shown here is derived from an EMBL/GenBank/DDBJ whole genome shotgun (WGS) entry which is preliminary data.</text>
</comment>
<dbReference type="AlphaFoldDB" id="A0A4Z2GYV8"/>
<dbReference type="EMBL" id="SRLO01000395">
    <property type="protein sequence ID" value="TNN57842.1"/>
    <property type="molecule type" value="Genomic_DNA"/>
</dbReference>
<evidence type="ECO:0000313" key="3">
    <source>
        <dbReference type="Proteomes" id="UP000314294"/>
    </source>
</evidence>
<protein>
    <submittedName>
        <fullName evidence="2">Uncharacterized protein</fullName>
    </submittedName>
</protein>
<gene>
    <name evidence="2" type="ORF">EYF80_031924</name>
</gene>
<proteinExistence type="predicted"/>
<keyword evidence="3" id="KW-1185">Reference proteome</keyword>
<reference evidence="2 3" key="1">
    <citation type="submission" date="2019-03" db="EMBL/GenBank/DDBJ databases">
        <title>First draft genome of Liparis tanakae, snailfish: a comprehensive survey of snailfish specific genes.</title>
        <authorList>
            <person name="Kim W."/>
            <person name="Song I."/>
            <person name="Jeong J.-H."/>
            <person name="Kim D."/>
            <person name="Kim S."/>
            <person name="Ryu S."/>
            <person name="Song J.Y."/>
            <person name="Lee S.K."/>
        </authorList>
    </citation>
    <scope>NUCLEOTIDE SEQUENCE [LARGE SCALE GENOMIC DNA]</scope>
    <source>
        <tissue evidence="2">Muscle</tissue>
    </source>
</reference>
<dbReference type="Proteomes" id="UP000314294">
    <property type="component" value="Unassembled WGS sequence"/>
</dbReference>
<evidence type="ECO:0000313" key="2">
    <source>
        <dbReference type="EMBL" id="TNN57842.1"/>
    </source>
</evidence>
<name>A0A4Z2GYV8_9TELE</name>